<dbReference type="PANTHER" id="PTHR30055">
    <property type="entry name" value="HTH-TYPE TRANSCRIPTIONAL REGULATOR RUTR"/>
    <property type="match status" value="1"/>
</dbReference>
<dbReference type="SUPFAM" id="SSF48498">
    <property type="entry name" value="Tetracyclin repressor-like, C-terminal domain"/>
    <property type="match status" value="1"/>
</dbReference>
<dbReference type="InterPro" id="IPR001647">
    <property type="entry name" value="HTH_TetR"/>
</dbReference>
<feature type="domain" description="HTH tetR-type" evidence="3">
    <location>
        <begin position="1"/>
        <end position="61"/>
    </location>
</feature>
<evidence type="ECO:0000259" key="3">
    <source>
        <dbReference type="PROSITE" id="PS50977"/>
    </source>
</evidence>
<evidence type="ECO:0000313" key="4">
    <source>
        <dbReference type="EMBL" id="WLQ36437.1"/>
    </source>
</evidence>
<accession>A0ABY9HPF8</accession>
<sequence length="203" mass="22526">MGHREDLLEGAKRCLLEKGYARTTARDIVAASGTNLASIGYHYGSKEALLNLAFLKVTEEWGDVLTKEGEEAEAEEEREVPAEPLDQFRETWERVIGSYEQTRAVWQLQMEVISRIDSDPELRKSLAGPQREGRDGLAENMLGIDPEAEPEKARVAGLFCQALLAGVMVQWLMDTDSAPSAQDLTDGLKAVLAGREPVRQDLR</sequence>
<organism evidence="4 5">
    <name type="scientific">Streptomyces castrisilvae</name>
    <dbReference type="NCBI Taxonomy" id="3033811"/>
    <lineage>
        <taxon>Bacteria</taxon>
        <taxon>Bacillati</taxon>
        <taxon>Actinomycetota</taxon>
        <taxon>Actinomycetes</taxon>
        <taxon>Kitasatosporales</taxon>
        <taxon>Streptomycetaceae</taxon>
        <taxon>Streptomyces</taxon>
    </lineage>
</organism>
<dbReference type="Proteomes" id="UP001239522">
    <property type="component" value="Chromosome"/>
</dbReference>
<dbReference type="InterPro" id="IPR050109">
    <property type="entry name" value="HTH-type_TetR-like_transc_reg"/>
</dbReference>
<name>A0ABY9HPF8_9ACTN</name>
<dbReference type="Gene3D" id="1.10.357.10">
    <property type="entry name" value="Tetracycline Repressor, domain 2"/>
    <property type="match status" value="1"/>
</dbReference>
<dbReference type="PRINTS" id="PR00455">
    <property type="entry name" value="HTHTETR"/>
</dbReference>
<dbReference type="PROSITE" id="PS50977">
    <property type="entry name" value="HTH_TETR_2"/>
    <property type="match status" value="1"/>
</dbReference>
<keyword evidence="5" id="KW-1185">Reference proteome</keyword>
<dbReference type="PANTHER" id="PTHR30055:SF219">
    <property type="entry name" value="TRANSCRIPTIONAL REGULATORY PROTEIN"/>
    <property type="match status" value="1"/>
</dbReference>
<keyword evidence="1 2" id="KW-0238">DNA-binding</keyword>
<dbReference type="Pfam" id="PF00440">
    <property type="entry name" value="TetR_N"/>
    <property type="match status" value="1"/>
</dbReference>
<evidence type="ECO:0000313" key="5">
    <source>
        <dbReference type="Proteomes" id="UP001239522"/>
    </source>
</evidence>
<protein>
    <submittedName>
        <fullName evidence="4">TetR/AcrR family transcriptional regulator</fullName>
    </submittedName>
</protein>
<gene>
    <name evidence="4" type="ORF">P8A18_24740</name>
</gene>
<dbReference type="SUPFAM" id="SSF46689">
    <property type="entry name" value="Homeodomain-like"/>
    <property type="match status" value="1"/>
</dbReference>
<dbReference type="InterPro" id="IPR036271">
    <property type="entry name" value="Tet_transcr_reg_TetR-rel_C_sf"/>
</dbReference>
<reference evidence="4 5" key="1">
    <citation type="submission" date="2023-03" db="EMBL/GenBank/DDBJ databases">
        <title>Isolation and description of six Streptomyces strains from soil environments, able to metabolize different microbial glucans.</title>
        <authorList>
            <person name="Widen T."/>
            <person name="Larsbrink J."/>
        </authorList>
    </citation>
    <scope>NUCLEOTIDE SEQUENCE [LARGE SCALE GENOMIC DNA]</scope>
    <source>
        <strain evidence="4 5">Mut1</strain>
    </source>
</reference>
<evidence type="ECO:0000256" key="1">
    <source>
        <dbReference type="ARBA" id="ARBA00023125"/>
    </source>
</evidence>
<evidence type="ECO:0000256" key="2">
    <source>
        <dbReference type="PROSITE-ProRule" id="PRU00335"/>
    </source>
</evidence>
<dbReference type="RefSeq" id="WP_306057742.1">
    <property type="nucleotide sequence ID" value="NZ_CP120997.1"/>
</dbReference>
<dbReference type="InterPro" id="IPR009057">
    <property type="entry name" value="Homeodomain-like_sf"/>
</dbReference>
<feature type="DNA-binding region" description="H-T-H motif" evidence="2">
    <location>
        <begin position="24"/>
        <end position="43"/>
    </location>
</feature>
<proteinExistence type="predicted"/>
<dbReference type="EMBL" id="CP120997">
    <property type="protein sequence ID" value="WLQ36437.1"/>
    <property type="molecule type" value="Genomic_DNA"/>
</dbReference>